<protein>
    <recommendedName>
        <fullName evidence="3">Polysaccharide pyruvyl transferase</fullName>
    </recommendedName>
</protein>
<evidence type="ECO:0000313" key="1">
    <source>
        <dbReference type="EMBL" id="SDY71265.1"/>
    </source>
</evidence>
<evidence type="ECO:0000313" key="2">
    <source>
        <dbReference type="Proteomes" id="UP000199026"/>
    </source>
</evidence>
<dbReference type="Proteomes" id="UP000199026">
    <property type="component" value="Unassembled WGS sequence"/>
</dbReference>
<dbReference type="EMBL" id="FNPR01000003">
    <property type="protein sequence ID" value="SDY71265.1"/>
    <property type="molecule type" value="Genomic_DNA"/>
</dbReference>
<gene>
    <name evidence="1" type="ORF">SAMN05444486_103360</name>
</gene>
<evidence type="ECO:0008006" key="3">
    <source>
        <dbReference type="Google" id="ProtNLM"/>
    </source>
</evidence>
<accession>A0A1H3M5J3</accession>
<sequence length="248" mass="27440">MLNAFLLHHRNTNNVGDLACSPADYFDFGLSAVAAFGGPVPQTERLIMGGGQIWKSCIRTQRRHASRAKHSILWGVGIGPQALRSPEYAEMRESCSLIGTRCAGFEDLGARYVPCASAMSEHFDTAPAPSRDVVMFAHGRYSNDIPRLAGTPELSNLDVSLKDAVHFLASGETVLTNSYHGTYWALLLGRRVICIPFSQKVRFFPDPPTLAKPHNWQKHIGKAQRAEGALEKARALNRRFYEDVMNLS</sequence>
<keyword evidence="2" id="KW-1185">Reference proteome</keyword>
<dbReference type="OrthoDB" id="7835085at2"/>
<dbReference type="RefSeq" id="WP_089892619.1">
    <property type="nucleotide sequence ID" value="NZ_CALJFH010000027.1"/>
</dbReference>
<proteinExistence type="predicted"/>
<organism evidence="1 2">
    <name type="scientific">Lentibacter algarum</name>
    <dbReference type="NCBI Taxonomy" id="576131"/>
    <lineage>
        <taxon>Bacteria</taxon>
        <taxon>Pseudomonadati</taxon>
        <taxon>Pseudomonadota</taxon>
        <taxon>Alphaproteobacteria</taxon>
        <taxon>Rhodobacterales</taxon>
        <taxon>Roseobacteraceae</taxon>
        <taxon>Lentibacter</taxon>
    </lineage>
</organism>
<dbReference type="STRING" id="576131.SAMN05444486_103360"/>
<reference evidence="1 2" key="1">
    <citation type="submission" date="2016-10" db="EMBL/GenBank/DDBJ databases">
        <authorList>
            <person name="de Groot N.N."/>
        </authorList>
    </citation>
    <scope>NUCLEOTIDE SEQUENCE [LARGE SCALE GENOMIC DNA]</scope>
    <source>
        <strain evidence="1 2">DSM 24677</strain>
    </source>
</reference>
<dbReference type="AlphaFoldDB" id="A0A1H3M5J3"/>
<name>A0A1H3M5J3_9RHOB</name>
<dbReference type="GeneID" id="78125309"/>